<name>A0ABY9JUK3_9BACI</name>
<feature type="transmembrane region" description="Helical" evidence="1">
    <location>
        <begin position="38"/>
        <end position="59"/>
    </location>
</feature>
<dbReference type="RefSeq" id="WP_226538887.1">
    <property type="nucleotide sequence ID" value="NZ_CP129013.1"/>
</dbReference>
<sequence length="227" mass="26621">MNSFIWAQLITFLLVLGIIIGVIHFFKKSTIFTLKATNYWILAYVVVIVASTLYMTFFFNNEVNKSEISNTDFEKDYSALEKGNIDKLKEEHLKDTFVFTNYQEKSLHIDFSEYYADIFVERSTQHKDLIEGYLFFGYLTKNGYDFSKYVKPYQVKIRDGRLIIVPQHLEIELSLGSLPFPSRQISEKTLMDHSEQYERMDIQSIYLIVPADLTITSSDNVMIQYIN</sequence>
<keyword evidence="3" id="KW-1185">Reference proteome</keyword>
<evidence type="ECO:0000256" key="1">
    <source>
        <dbReference type="SAM" id="Phobius"/>
    </source>
</evidence>
<evidence type="ECO:0000313" key="3">
    <source>
        <dbReference type="Proteomes" id="UP001197974"/>
    </source>
</evidence>
<protein>
    <submittedName>
        <fullName evidence="2">Uncharacterized protein</fullName>
    </submittedName>
</protein>
<accession>A0ABY9JUK3</accession>
<feature type="transmembrane region" description="Helical" evidence="1">
    <location>
        <begin position="6"/>
        <end position="26"/>
    </location>
</feature>
<evidence type="ECO:0000313" key="2">
    <source>
        <dbReference type="EMBL" id="WLR43069.1"/>
    </source>
</evidence>
<gene>
    <name evidence="2" type="ORF">LC087_02310</name>
</gene>
<reference evidence="2 3" key="1">
    <citation type="submission" date="2023-06" db="EMBL/GenBank/DDBJ databases">
        <title>Five Gram-positive bacteria isolated from mangrove sediments in Shenzhen, Guangdong, China.</title>
        <authorList>
            <person name="Yu S."/>
            <person name="Zheng W."/>
            <person name="Huang Y."/>
        </authorList>
    </citation>
    <scope>NUCLEOTIDE SEQUENCE [LARGE SCALE GENOMIC DNA]</scope>
    <source>
        <strain evidence="2 3">SaN35-3</strain>
    </source>
</reference>
<keyword evidence="1" id="KW-0812">Transmembrane</keyword>
<organism evidence="2 3">
    <name type="scientific">Bacillus carboniphilus</name>
    <dbReference type="NCBI Taxonomy" id="86663"/>
    <lineage>
        <taxon>Bacteria</taxon>
        <taxon>Bacillati</taxon>
        <taxon>Bacillota</taxon>
        <taxon>Bacilli</taxon>
        <taxon>Bacillales</taxon>
        <taxon>Bacillaceae</taxon>
        <taxon>Bacillus</taxon>
    </lineage>
</organism>
<dbReference type="EMBL" id="CP129013">
    <property type="protein sequence ID" value="WLR43069.1"/>
    <property type="molecule type" value="Genomic_DNA"/>
</dbReference>
<keyword evidence="1" id="KW-0472">Membrane</keyword>
<proteinExistence type="predicted"/>
<keyword evidence="1" id="KW-1133">Transmembrane helix</keyword>
<dbReference type="Proteomes" id="UP001197974">
    <property type="component" value="Chromosome"/>
</dbReference>